<gene>
    <name evidence="2" type="ORF">FGO68_gene12447</name>
</gene>
<dbReference type="InterPro" id="IPR027417">
    <property type="entry name" value="P-loop_NTPase"/>
</dbReference>
<evidence type="ECO:0000259" key="1">
    <source>
        <dbReference type="Pfam" id="PF13307"/>
    </source>
</evidence>
<dbReference type="GO" id="GO:0003676">
    <property type="term" value="F:nucleic acid binding"/>
    <property type="evidence" value="ECO:0007669"/>
    <property type="project" value="InterPro"/>
</dbReference>
<dbReference type="GO" id="GO:0006139">
    <property type="term" value="P:nucleobase-containing compound metabolic process"/>
    <property type="evidence" value="ECO:0007669"/>
    <property type="project" value="InterPro"/>
</dbReference>
<evidence type="ECO:0000313" key="2">
    <source>
        <dbReference type="EMBL" id="TNV83787.1"/>
    </source>
</evidence>
<reference evidence="2" key="1">
    <citation type="submission" date="2019-06" db="EMBL/GenBank/DDBJ databases">
        <authorList>
            <person name="Zheng W."/>
        </authorList>
    </citation>
    <scope>NUCLEOTIDE SEQUENCE</scope>
    <source>
        <strain evidence="2">QDHG01</strain>
    </source>
</reference>
<evidence type="ECO:0000313" key="3">
    <source>
        <dbReference type="Proteomes" id="UP000785679"/>
    </source>
</evidence>
<dbReference type="GO" id="GO:0003678">
    <property type="term" value="F:DNA helicase activity"/>
    <property type="evidence" value="ECO:0007669"/>
    <property type="project" value="TreeGrafter"/>
</dbReference>
<dbReference type="AlphaFoldDB" id="A0A8J8NYL7"/>
<organism evidence="2 3">
    <name type="scientific">Halteria grandinella</name>
    <dbReference type="NCBI Taxonomy" id="5974"/>
    <lineage>
        <taxon>Eukaryota</taxon>
        <taxon>Sar</taxon>
        <taxon>Alveolata</taxon>
        <taxon>Ciliophora</taxon>
        <taxon>Intramacronucleata</taxon>
        <taxon>Spirotrichea</taxon>
        <taxon>Stichotrichia</taxon>
        <taxon>Sporadotrichida</taxon>
        <taxon>Halteriidae</taxon>
        <taxon>Halteria</taxon>
    </lineage>
</organism>
<dbReference type="PANTHER" id="PTHR11472:SF34">
    <property type="entry name" value="REGULATOR OF TELOMERE ELONGATION HELICASE 1"/>
    <property type="match status" value="1"/>
</dbReference>
<accession>A0A8J8NYL7</accession>
<dbReference type="InterPro" id="IPR045028">
    <property type="entry name" value="DinG/Rad3-like"/>
</dbReference>
<protein>
    <recommendedName>
        <fullName evidence="1">ATP-dependent helicase C-terminal domain-containing protein</fullName>
    </recommendedName>
</protein>
<feature type="domain" description="ATP-dependent helicase C-terminal" evidence="1">
    <location>
        <begin position="310"/>
        <end position="490"/>
    </location>
</feature>
<dbReference type="PANTHER" id="PTHR11472">
    <property type="entry name" value="DNA REPAIR DEAD HELICASE RAD3/XP-D SUBFAMILY MEMBER"/>
    <property type="match status" value="1"/>
</dbReference>
<keyword evidence="3" id="KW-1185">Reference proteome</keyword>
<name>A0A8J8NYL7_HALGN</name>
<dbReference type="GO" id="GO:0016818">
    <property type="term" value="F:hydrolase activity, acting on acid anhydrides, in phosphorus-containing anhydrides"/>
    <property type="evidence" value="ECO:0007669"/>
    <property type="project" value="InterPro"/>
</dbReference>
<dbReference type="InterPro" id="IPR006555">
    <property type="entry name" value="ATP-dep_Helicase_C"/>
</dbReference>
<dbReference type="EMBL" id="RRYP01003452">
    <property type="protein sequence ID" value="TNV83787.1"/>
    <property type="molecule type" value="Genomic_DNA"/>
</dbReference>
<proteinExistence type="predicted"/>
<dbReference type="Gene3D" id="3.40.50.300">
    <property type="entry name" value="P-loop containing nucleotide triphosphate hydrolases"/>
    <property type="match status" value="1"/>
</dbReference>
<comment type="caution">
    <text evidence="2">The sequence shown here is derived from an EMBL/GenBank/DDBJ whole genome shotgun (WGS) entry which is preliminary data.</text>
</comment>
<dbReference type="Proteomes" id="UP000785679">
    <property type="component" value="Unassembled WGS sequence"/>
</dbReference>
<sequence>MEDGNLLNAEFLKNQLGVNPSKTILIMDDCEEFTNKVEENHSAEITRQQIEFLLNFFKTLIQQEDPLLQGQNMNPKIAILDIEYKIQFQEQELEVVNEFIEALKILEDLMSNFNSYNFILRTDDQKEGWEFDGLRYRSYTDDILTQITRKSGKEINFSIVLEMKRLVLFNEGLQVNLQQSKEFGISWRYIINFFDKISQYHGGNITCIVEDVKTGEGLRLQFVSVNEIPNFNSLSSFHSVILGSSIWKNNANPFKLDPNFTRRTFPCGIPRQNLLIMPITSLACGRQDSFDFKTGHVRSEQANDLGLMLQDLSDKVKGGIIVLFANQTLMGKITEKWVDQIQYDEPGDDWAGDLFKGRFCVIENSAPSHYESEEWANTMSQYHKSSTSGKGAIYLATIRSQRLESMQFTEEESRCVVIVGVSFSSVDTRCTIKKNRQNGFNEYYLPEAVNQVNRVVAKFLQKGDTKKLVVLADRRYKQQDYQEHFSTLIKDYIVQKGISTYRDEGKERIYEFLQSHEGLGQNLPKRIKPLPLANQVAAATNKRIIPPSVSVSNSAAQPYKRAADYLHSDSNVRISSSSGQSVKKDYPWYKR</sequence>
<dbReference type="GO" id="GO:0005524">
    <property type="term" value="F:ATP binding"/>
    <property type="evidence" value="ECO:0007669"/>
    <property type="project" value="InterPro"/>
</dbReference>
<dbReference type="Pfam" id="PF13307">
    <property type="entry name" value="Helicase_C_2"/>
    <property type="match status" value="1"/>
</dbReference>